<dbReference type="STRING" id="28131.BWX40_01065"/>
<dbReference type="AlphaFoldDB" id="A0A0S3UK87"/>
<dbReference type="Proteomes" id="UP000217431">
    <property type="component" value="Chromosome I"/>
</dbReference>
<protein>
    <submittedName>
        <fullName evidence="4">DNA recombination-mediator protein A</fullName>
    </submittedName>
</protein>
<feature type="domain" description="Smf/DprA SLOG" evidence="2">
    <location>
        <begin position="81"/>
        <end position="293"/>
    </location>
</feature>
<proteinExistence type="inferred from homology"/>
<feature type="domain" description="DprA winged helix" evidence="3">
    <location>
        <begin position="315"/>
        <end position="369"/>
    </location>
</feature>
<dbReference type="NCBIfam" id="TIGR00732">
    <property type="entry name" value="dprA"/>
    <property type="match status" value="1"/>
</dbReference>
<dbReference type="Pfam" id="PF02481">
    <property type="entry name" value="DNA_processg_A"/>
    <property type="match status" value="1"/>
</dbReference>
<dbReference type="InterPro" id="IPR057666">
    <property type="entry name" value="DrpA_SLOG"/>
</dbReference>
<comment type="similarity">
    <text evidence="1">Belongs to the DprA/Smf family.</text>
</comment>
<name>A0A0S3UK87_PREIN</name>
<evidence type="ECO:0000259" key="2">
    <source>
        <dbReference type="Pfam" id="PF02481"/>
    </source>
</evidence>
<dbReference type="InterPro" id="IPR036388">
    <property type="entry name" value="WH-like_DNA-bd_sf"/>
</dbReference>
<sequence>MKQEHLYAIALTRTTGFNLPALLELYQKAGSATAVYEHRNNIRDILPDASQHLVEGLKNLNDMLPFAERELQYDEQHGIEVLCFNDDNYPQRMRECADAPLVLYKRGTANLNKQRTLSIIGTRNCTPYGRDLIHIFIRELKSICPDVLIFSGLAYGVDICAHRESLANGLDTVGVVAHGLDTIYPRMHTETAKEMSQKGGGVITEYTTNTQPMPKNFVQRNRIVAGCADATLLIESANKGGGLITCSIARSYSRDVFAFPGAIGAEYSEGCNNLIRDNGASLVTSAYDFVKAMNWDNDIKLEKAQQRGIERSLFPDLTDDEKAIVNALQKQNDLQINMLSVLSNLPIARLMALLFELEMKGIVKTMAGGCYHLLDC</sequence>
<dbReference type="PANTHER" id="PTHR43022">
    <property type="entry name" value="PROTEIN SMF"/>
    <property type="match status" value="1"/>
</dbReference>
<dbReference type="InterPro" id="IPR041614">
    <property type="entry name" value="DprA_WH"/>
</dbReference>
<dbReference type="SUPFAM" id="SSF102405">
    <property type="entry name" value="MCP/YpsA-like"/>
    <property type="match status" value="1"/>
</dbReference>
<reference evidence="4 5" key="1">
    <citation type="journal article" date="2016" name="DNA Res.">
        <title>The complete genome sequencing of Prevotella intermedia strain OMA14 and a subsequent fine-scale, intra-species genomic comparison reveal an unusual amplification of conjugative and mobile transposons and identify a novel Prevotella-lineage-specific repeat.</title>
        <authorList>
            <person name="Naito M."/>
            <person name="Ogura Y."/>
            <person name="Itoh T."/>
            <person name="Shoji M."/>
            <person name="Okamoto M."/>
            <person name="Hayashi T."/>
            <person name="Nakayama K."/>
        </authorList>
    </citation>
    <scope>NUCLEOTIDE SEQUENCE [LARGE SCALE GENOMIC DNA]</scope>
    <source>
        <strain evidence="4 5">OMA14</strain>
    </source>
</reference>
<evidence type="ECO:0000259" key="3">
    <source>
        <dbReference type="Pfam" id="PF17782"/>
    </source>
</evidence>
<evidence type="ECO:0000313" key="5">
    <source>
        <dbReference type="Proteomes" id="UP000217431"/>
    </source>
</evidence>
<evidence type="ECO:0000313" key="4">
    <source>
        <dbReference type="EMBL" id="BAU17933.1"/>
    </source>
</evidence>
<dbReference type="Gene3D" id="3.40.50.450">
    <property type="match status" value="1"/>
</dbReference>
<dbReference type="InterPro" id="IPR003488">
    <property type="entry name" value="DprA"/>
</dbReference>
<dbReference type="Pfam" id="PF17782">
    <property type="entry name" value="WHD_DprA"/>
    <property type="match status" value="1"/>
</dbReference>
<evidence type="ECO:0000256" key="1">
    <source>
        <dbReference type="ARBA" id="ARBA00006525"/>
    </source>
</evidence>
<accession>A0A0S3UK87</accession>
<gene>
    <name evidence="4" type="ORF">PIOMA14_I_1425</name>
</gene>
<dbReference type="RefSeq" id="WP_096405721.1">
    <property type="nucleotide sequence ID" value="NZ_AP014597.1"/>
</dbReference>
<dbReference type="PANTHER" id="PTHR43022:SF1">
    <property type="entry name" value="PROTEIN SMF"/>
    <property type="match status" value="1"/>
</dbReference>
<organism evidence="4 5">
    <name type="scientific">Prevotella intermedia</name>
    <dbReference type="NCBI Taxonomy" id="28131"/>
    <lineage>
        <taxon>Bacteria</taxon>
        <taxon>Pseudomonadati</taxon>
        <taxon>Bacteroidota</taxon>
        <taxon>Bacteroidia</taxon>
        <taxon>Bacteroidales</taxon>
        <taxon>Prevotellaceae</taxon>
        <taxon>Prevotella</taxon>
    </lineage>
</organism>
<dbReference type="GO" id="GO:0009294">
    <property type="term" value="P:DNA-mediated transformation"/>
    <property type="evidence" value="ECO:0007669"/>
    <property type="project" value="InterPro"/>
</dbReference>
<dbReference type="EMBL" id="AP014597">
    <property type="protein sequence ID" value="BAU17933.1"/>
    <property type="molecule type" value="Genomic_DNA"/>
</dbReference>
<dbReference type="Gene3D" id="1.10.10.10">
    <property type="entry name" value="Winged helix-like DNA-binding domain superfamily/Winged helix DNA-binding domain"/>
    <property type="match status" value="1"/>
</dbReference>